<organism evidence="4 5">
    <name type="scientific">Flavivirga jejuensis</name>
    <dbReference type="NCBI Taxonomy" id="870487"/>
    <lineage>
        <taxon>Bacteria</taxon>
        <taxon>Pseudomonadati</taxon>
        <taxon>Bacteroidota</taxon>
        <taxon>Flavobacteriia</taxon>
        <taxon>Flavobacteriales</taxon>
        <taxon>Flavobacteriaceae</taxon>
        <taxon>Flavivirga</taxon>
    </lineage>
</organism>
<dbReference type="InterPro" id="IPR025667">
    <property type="entry name" value="SprB_repeat"/>
</dbReference>
<feature type="domain" description="Secretion system C-terminal sorting" evidence="3">
    <location>
        <begin position="575"/>
        <end position="636"/>
    </location>
</feature>
<proteinExistence type="predicted"/>
<evidence type="ECO:0000313" key="4">
    <source>
        <dbReference type="EMBL" id="MDO5975946.1"/>
    </source>
</evidence>
<keyword evidence="1 2" id="KW-0732">Signal</keyword>
<accession>A0ABT8WS09</accession>
<evidence type="ECO:0000256" key="1">
    <source>
        <dbReference type="ARBA" id="ARBA00022729"/>
    </source>
</evidence>
<dbReference type="NCBIfam" id="TIGR04183">
    <property type="entry name" value="Por_Secre_tail"/>
    <property type="match status" value="1"/>
</dbReference>
<name>A0ABT8WS09_9FLAO</name>
<comment type="caution">
    <text evidence="4">The sequence shown here is derived from an EMBL/GenBank/DDBJ whole genome shotgun (WGS) entry which is preliminary data.</text>
</comment>
<protein>
    <submittedName>
        <fullName evidence="4">T9SS type A sorting domain-containing protein</fullName>
    </submittedName>
</protein>
<sequence>MKYIITLFCFLILPITISSQELVSTTIVSKDISCTGACDGEMIINATGGIPPYTYSIDDSFVTSNVFSGLCPGVYEAVVKDSESATVSVILSIQEQAPVTMQVTKTQPSPNTADGAIEISVSGGVSPYTYSIDGDTFQSQNIFSNLSSGTYNVSVKDGNGCTYSEIIAIFPPELVSTVIVSKDISCTGACDGEIIINGTGGIPPYTYSIDDSFVTSNVFSGLCPGIYEAVVKDSESATVSVILSIQEQAPVTMQVTTTQPSPNTADGAIEISASGGVLPYTYSIDGVTFQALNKFSNLSSGTYNVSVKDGNGCLFSDMITINEIDNELTSVFTITGVNYCNGDCSGQIVIDATGGIQPYTYSIDDSFVTSNTFTSLCSGVYEAVVKDSEGATVSIMLSIEEPELLTMEVTNILPSTDVASGVIEISASGGTGVLRYAISPRLDQFYEKNIFDGLLPDTYTVLVQDSNGCFLMETVTVDQISVDNTVTINGDILTPNLEADTYQWINADTQTIIDGATNKTFKAEQTGRYRVEMTITEPGVIVKQAKVAKITSVSSPIYQITVLGVNDNTFDTFKVYPIPADTSLKLPKTSINKNYSIYSVLGQKIDSGKIINQDFSIKALSKGLYYLNIEEHGTSKFIKN</sequence>
<feature type="chain" id="PRO_5046470261" evidence="2">
    <location>
        <begin position="20"/>
        <end position="640"/>
    </location>
</feature>
<feature type="signal peptide" evidence="2">
    <location>
        <begin position="1"/>
        <end position="19"/>
    </location>
</feature>
<evidence type="ECO:0000313" key="5">
    <source>
        <dbReference type="Proteomes" id="UP001176806"/>
    </source>
</evidence>
<dbReference type="RefSeq" id="WP_303303184.1">
    <property type="nucleotide sequence ID" value="NZ_BAABDA010000046.1"/>
</dbReference>
<dbReference type="InterPro" id="IPR026444">
    <property type="entry name" value="Secre_tail"/>
</dbReference>
<gene>
    <name evidence="4" type="ORF">Q4Q40_17245</name>
</gene>
<dbReference type="EMBL" id="JAUOEL010000006">
    <property type="protein sequence ID" value="MDO5975946.1"/>
    <property type="molecule type" value="Genomic_DNA"/>
</dbReference>
<keyword evidence="5" id="KW-1185">Reference proteome</keyword>
<dbReference type="Proteomes" id="UP001176806">
    <property type="component" value="Unassembled WGS sequence"/>
</dbReference>
<dbReference type="Pfam" id="PF13573">
    <property type="entry name" value="SprB"/>
    <property type="match status" value="5"/>
</dbReference>
<evidence type="ECO:0000259" key="3">
    <source>
        <dbReference type="Pfam" id="PF18962"/>
    </source>
</evidence>
<dbReference type="Pfam" id="PF18962">
    <property type="entry name" value="Por_Secre_tail"/>
    <property type="match status" value="1"/>
</dbReference>
<evidence type="ECO:0000256" key="2">
    <source>
        <dbReference type="SAM" id="SignalP"/>
    </source>
</evidence>
<reference evidence="4" key="1">
    <citation type="submission" date="2023-07" db="EMBL/GenBank/DDBJ databases">
        <title>Two novel species in the genus Flavivirga.</title>
        <authorList>
            <person name="Kwon K."/>
        </authorList>
    </citation>
    <scope>NUCLEOTIDE SEQUENCE</scope>
    <source>
        <strain evidence="4">KACC 14158</strain>
    </source>
</reference>